<evidence type="ECO:0000313" key="6">
    <source>
        <dbReference type="WBParaSite" id="TMUE_3000011201.1"/>
    </source>
</evidence>
<dbReference type="WBParaSite" id="TMUE_3000011201.1">
    <property type="protein sequence ID" value="TMUE_3000011201.1"/>
    <property type="gene ID" value="WBGene00292937"/>
</dbReference>
<proteinExistence type="predicted"/>
<dbReference type="SMART" id="SM00908">
    <property type="entry name" value="Gal-bind_lectin"/>
    <property type="match status" value="1"/>
</dbReference>
<evidence type="ECO:0000259" key="4">
    <source>
        <dbReference type="PROSITE" id="PS51304"/>
    </source>
</evidence>
<dbReference type="Pfam" id="PF00337">
    <property type="entry name" value="Gal-bind_lectin"/>
    <property type="match status" value="1"/>
</dbReference>
<dbReference type="Gene3D" id="2.60.120.200">
    <property type="match status" value="1"/>
</dbReference>
<feature type="signal peptide" evidence="3">
    <location>
        <begin position="1"/>
        <end position="31"/>
    </location>
</feature>
<dbReference type="PANTHER" id="PTHR11346:SF147">
    <property type="entry name" value="GALECTIN"/>
    <property type="match status" value="1"/>
</dbReference>
<dbReference type="AlphaFoldDB" id="A0A5S6QUW9"/>
<name>A0A5S6QUW9_TRIMR</name>
<dbReference type="GO" id="GO:0030246">
    <property type="term" value="F:carbohydrate binding"/>
    <property type="evidence" value="ECO:0007669"/>
    <property type="project" value="UniProtKB-UniRule"/>
</dbReference>
<dbReference type="PROSITE" id="PS51304">
    <property type="entry name" value="GALECTIN"/>
    <property type="match status" value="1"/>
</dbReference>
<sequence length="163" mass="18291">MNTPSRARLGTATVAAFLVALLVLFRTSVDGERLTAIPVDNFTIGSVVLISGETREGVTQLMINLVAAKETVFHFNPRFLKQKVYRNAKLNNTWGVEECDGDFPFSESSNFTIIIVHQSEGFRVFVDQRPKFFFAHRRLTNAVDHVYVDGNADEVTVFEVGVY</sequence>
<keyword evidence="5" id="KW-1185">Reference proteome</keyword>
<organism evidence="5 6">
    <name type="scientific">Trichuris muris</name>
    <name type="common">Mouse whipworm</name>
    <dbReference type="NCBI Taxonomy" id="70415"/>
    <lineage>
        <taxon>Eukaryota</taxon>
        <taxon>Metazoa</taxon>
        <taxon>Ecdysozoa</taxon>
        <taxon>Nematoda</taxon>
        <taxon>Enoplea</taxon>
        <taxon>Dorylaimia</taxon>
        <taxon>Trichinellida</taxon>
        <taxon>Trichuridae</taxon>
        <taxon>Trichuris</taxon>
    </lineage>
</organism>
<feature type="domain" description="Galectin" evidence="4">
    <location>
        <begin position="34"/>
        <end position="161"/>
    </location>
</feature>
<evidence type="ECO:0000256" key="3">
    <source>
        <dbReference type="SAM" id="SignalP"/>
    </source>
</evidence>
<dbReference type="SUPFAM" id="SSF49899">
    <property type="entry name" value="Concanavalin A-like lectins/glucanases"/>
    <property type="match status" value="1"/>
</dbReference>
<dbReference type="InterPro" id="IPR013320">
    <property type="entry name" value="ConA-like_dom_sf"/>
</dbReference>
<dbReference type="InterPro" id="IPR044156">
    <property type="entry name" value="Galectin-like"/>
</dbReference>
<dbReference type="CDD" id="cd00070">
    <property type="entry name" value="GLECT"/>
    <property type="match status" value="1"/>
</dbReference>
<dbReference type="Proteomes" id="UP000046395">
    <property type="component" value="Unassembled WGS sequence"/>
</dbReference>
<dbReference type="InterPro" id="IPR001079">
    <property type="entry name" value="Galectin_CRD"/>
</dbReference>
<evidence type="ECO:0000256" key="2">
    <source>
        <dbReference type="RuleBase" id="RU102079"/>
    </source>
</evidence>
<feature type="chain" id="PRO_5024333670" description="Galectin" evidence="3">
    <location>
        <begin position="32"/>
        <end position="163"/>
    </location>
</feature>
<dbReference type="PANTHER" id="PTHR11346">
    <property type="entry name" value="GALECTIN"/>
    <property type="match status" value="1"/>
</dbReference>
<evidence type="ECO:0000313" key="5">
    <source>
        <dbReference type="Proteomes" id="UP000046395"/>
    </source>
</evidence>
<dbReference type="STRING" id="70415.A0A5S6QUW9"/>
<dbReference type="SMART" id="SM00276">
    <property type="entry name" value="GLECT"/>
    <property type="match status" value="1"/>
</dbReference>
<keyword evidence="3" id="KW-0732">Signal</keyword>
<accession>A0A5S6QUW9</accession>
<protein>
    <recommendedName>
        <fullName evidence="2">Galectin</fullName>
    </recommendedName>
</protein>
<reference evidence="6" key="1">
    <citation type="submission" date="2019-12" db="UniProtKB">
        <authorList>
            <consortium name="WormBaseParasite"/>
        </authorList>
    </citation>
    <scope>IDENTIFICATION</scope>
</reference>
<keyword evidence="1 2" id="KW-0430">Lectin</keyword>
<evidence type="ECO:0000256" key="1">
    <source>
        <dbReference type="ARBA" id="ARBA00022734"/>
    </source>
</evidence>